<dbReference type="InterPro" id="IPR036188">
    <property type="entry name" value="FAD/NAD-bd_sf"/>
</dbReference>
<gene>
    <name evidence="5" type="primary">otcC_4</name>
    <name evidence="5" type="ORF">NRB20_51260</name>
</gene>
<organism evidence="5 6">
    <name type="scientific">Nocardia macrotermitis</name>
    <dbReference type="NCBI Taxonomy" id="2585198"/>
    <lineage>
        <taxon>Bacteria</taxon>
        <taxon>Bacillati</taxon>
        <taxon>Actinomycetota</taxon>
        <taxon>Actinomycetes</taxon>
        <taxon>Mycobacteriales</taxon>
        <taxon>Nocardiaceae</taxon>
        <taxon>Nocardia</taxon>
    </lineage>
</organism>
<name>A0A7K0D8A7_9NOCA</name>
<dbReference type="Pfam" id="PF01494">
    <property type="entry name" value="FAD_binding_3"/>
    <property type="match status" value="1"/>
</dbReference>
<keyword evidence="2" id="KW-0285">Flavoprotein</keyword>
<dbReference type="Proteomes" id="UP000438448">
    <property type="component" value="Unassembled WGS sequence"/>
</dbReference>
<evidence type="ECO:0000313" key="6">
    <source>
        <dbReference type="Proteomes" id="UP000438448"/>
    </source>
</evidence>
<keyword evidence="5" id="KW-0503">Monooxygenase</keyword>
<reference evidence="5 6" key="1">
    <citation type="submission" date="2019-10" db="EMBL/GenBank/DDBJ databases">
        <title>Nocardia macrotermitis sp. nov. and Nocardia aurantia sp. nov., isolated from the gut of fungus growing-termite Macrotermes natalensis.</title>
        <authorList>
            <person name="Benndorf R."/>
            <person name="Schwitalla J."/>
            <person name="Martin K."/>
            <person name="De Beer W."/>
            <person name="Kaster A.-K."/>
            <person name="Vollmers J."/>
            <person name="Poulsen M."/>
            <person name="Beemelmanns C."/>
        </authorList>
    </citation>
    <scope>NUCLEOTIDE SEQUENCE [LARGE SCALE GENOMIC DNA]</scope>
    <source>
        <strain evidence="5 6">RB20</strain>
    </source>
</reference>
<evidence type="ECO:0000313" key="5">
    <source>
        <dbReference type="EMBL" id="MQY22013.1"/>
    </source>
</evidence>
<keyword evidence="6" id="KW-1185">Reference proteome</keyword>
<dbReference type="Gene3D" id="3.40.30.120">
    <property type="match status" value="1"/>
</dbReference>
<accession>A0A7K0D8A7</accession>
<dbReference type="SUPFAM" id="SSF51905">
    <property type="entry name" value="FAD/NAD(P)-binding domain"/>
    <property type="match status" value="1"/>
</dbReference>
<proteinExistence type="predicted"/>
<feature type="domain" description="FAD-binding" evidence="4">
    <location>
        <begin position="18"/>
        <end position="373"/>
    </location>
</feature>
<dbReference type="EC" id="1.14.13.38" evidence="5"/>
<evidence type="ECO:0000256" key="3">
    <source>
        <dbReference type="ARBA" id="ARBA00022827"/>
    </source>
</evidence>
<comment type="caution">
    <text evidence="5">The sequence shown here is derived from an EMBL/GenBank/DDBJ whole genome shotgun (WGS) entry which is preliminary data.</text>
</comment>
<comment type="cofactor">
    <cofactor evidence="1">
        <name>FAD</name>
        <dbReference type="ChEBI" id="CHEBI:57692"/>
    </cofactor>
</comment>
<dbReference type="RefSeq" id="WP_227833856.1">
    <property type="nucleotide sequence ID" value="NZ_WEGK01000012.1"/>
</dbReference>
<dbReference type="PANTHER" id="PTHR43004:SF19">
    <property type="entry name" value="BINDING MONOOXYGENASE, PUTATIVE (JCVI)-RELATED"/>
    <property type="match status" value="1"/>
</dbReference>
<dbReference type="Gene3D" id="3.30.70.2450">
    <property type="match status" value="1"/>
</dbReference>
<dbReference type="Gene3D" id="3.50.50.60">
    <property type="entry name" value="FAD/NAD(P)-binding domain"/>
    <property type="match status" value="1"/>
</dbReference>
<dbReference type="PANTHER" id="PTHR43004">
    <property type="entry name" value="TRK SYSTEM POTASSIUM UPTAKE PROTEIN"/>
    <property type="match status" value="1"/>
</dbReference>
<keyword evidence="3" id="KW-0274">FAD</keyword>
<sequence>MAPSHEAVDSRSGRAADYSVVIAGGGPVGLMLACELGLAGVDVLVIERLTSIDPTMKAGYVNLATVRAFQRRGMLPQLQELHDAAVERTRKFLASKGIDNAAGGGPVGAHFSGIVLDIGLVDFTRPMFTHAGPAAGVVLVSQQEIEALLNERAAELGVTVLRGTEVAGFTAESDGVTVELGDGRTVRGEWLVGADGGRSVVRKLAGFDFPGVDPEITARQFVVDMIGHEKLRVGWNRTDGGVYLHGPYPGRIVTVELDGPPDDRDASITPAELEATLRKVAGVDVEVTAIHSATRFTDHTRQATTYRLGRVLLAGDAAHVHSPLGGQGQNLGIGDAVNLGWKLAAVVKGWAPKDLLDTYTTERHPVGEWVLEWTRAQVAGLRTDARSSALRTVLSDLIATPDGATYVLAKLSGILHRYEPGAHDMVGAPAPDIELADGTHLGDHCADGRALLLDLAGNPTVRDAVDGWAARVQVVSIAPAQQTGWSALLIRPDGYVAWAADENPNMSTLSNALHQWFGEPTSRDSSRPVR</sequence>
<evidence type="ECO:0000259" key="4">
    <source>
        <dbReference type="Pfam" id="PF01494"/>
    </source>
</evidence>
<dbReference type="Pfam" id="PF21274">
    <property type="entry name" value="Rng_hyd_C"/>
    <property type="match status" value="1"/>
</dbReference>
<dbReference type="PRINTS" id="PR00420">
    <property type="entry name" value="RNGMNOXGNASE"/>
</dbReference>
<dbReference type="EMBL" id="WEGK01000012">
    <property type="protein sequence ID" value="MQY22013.1"/>
    <property type="molecule type" value="Genomic_DNA"/>
</dbReference>
<dbReference type="AlphaFoldDB" id="A0A7K0D8A7"/>
<keyword evidence="5" id="KW-0560">Oxidoreductase</keyword>
<dbReference type="InterPro" id="IPR050641">
    <property type="entry name" value="RIFMO-like"/>
</dbReference>
<protein>
    <submittedName>
        <fullName evidence="5">Anhydrotetracycline monooxygenase</fullName>
        <ecNumber evidence="5">1.14.13.38</ecNumber>
    </submittedName>
</protein>
<dbReference type="GO" id="GO:0071949">
    <property type="term" value="F:FAD binding"/>
    <property type="evidence" value="ECO:0007669"/>
    <property type="project" value="InterPro"/>
</dbReference>
<evidence type="ECO:0000256" key="2">
    <source>
        <dbReference type="ARBA" id="ARBA00022630"/>
    </source>
</evidence>
<dbReference type="InterPro" id="IPR002938">
    <property type="entry name" value="FAD-bd"/>
</dbReference>
<evidence type="ECO:0000256" key="1">
    <source>
        <dbReference type="ARBA" id="ARBA00001974"/>
    </source>
</evidence>
<dbReference type="GO" id="GO:0047670">
    <property type="term" value="F:anhydrotetracycline monooxygenase activity"/>
    <property type="evidence" value="ECO:0007669"/>
    <property type="project" value="UniProtKB-EC"/>
</dbReference>